<name>A0A383ALU9_9ZZZZ</name>
<organism evidence="1">
    <name type="scientific">marine metagenome</name>
    <dbReference type="NCBI Taxonomy" id="408172"/>
    <lineage>
        <taxon>unclassified sequences</taxon>
        <taxon>metagenomes</taxon>
        <taxon>ecological metagenomes</taxon>
    </lineage>
</organism>
<reference evidence="1" key="1">
    <citation type="submission" date="2018-05" db="EMBL/GenBank/DDBJ databases">
        <authorList>
            <person name="Lanie J.A."/>
            <person name="Ng W.-L."/>
            <person name="Kazmierczak K.M."/>
            <person name="Andrzejewski T.M."/>
            <person name="Davidsen T.M."/>
            <person name="Wayne K.J."/>
            <person name="Tettelin H."/>
            <person name="Glass J.I."/>
            <person name="Rusch D."/>
            <person name="Podicherti R."/>
            <person name="Tsui H.-C.T."/>
            <person name="Winkler M.E."/>
        </authorList>
    </citation>
    <scope>NUCLEOTIDE SEQUENCE</scope>
</reference>
<accession>A0A383ALU9</accession>
<dbReference type="AlphaFoldDB" id="A0A383ALU9"/>
<proteinExistence type="predicted"/>
<evidence type="ECO:0000313" key="1">
    <source>
        <dbReference type="EMBL" id="SVE08797.1"/>
    </source>
</evidence>
<sequence length="80" mass="9122">MKAQNMKISYMFLSVCLCLLFNALVFGKEEYHWPPKDGEHVITLLGPIYEAGRETKVPLFKALEQAMTAIVENQQAHLPE</sequence>
<feature type="non-terminal residue" evidence="1">
    <location>
        <position position="80"/>
    </location>
</feature>
<gene>
    <name evidence="1" type="ORF">METZ01_LOCUS461651</name>
</gene>
<protein>
    <submittedName>
        <fullName evidence="1">Uncharacterized protein</fullName>
    </submittedName>
</protein>
<dbReference type="EMBL" id="UINC01193263">
    <property type="protein sequence ID" value="SVE08797.1"/>
    <property type="molecule type" value="Genomic_DNA"/>
</dbReference>